<name>A0A9P4LN84_9PLEO</name>
<evidence type="ECO:0000313" key="3">
    <source>
        <dbReference type="Proteomes" id="UP000799777"/>
    </source>
</evidence>
<protein>
    <submittedName>
        <fullName evidence="2">Uncharacterized protein</fullName>
    </submittedName>
</protein>
<proteinExistence type="predicted"/>
<evidence type="ECO:0000256" key="1">
    <source>
        <dbReference type="SAM" id="MobiDB-lite"/>
    </source>
</evidence>
<keyword evidence="3" id="KW-1185">Reference proteome</keyword>
<reference evidence="2" key="1">
    <citation type="journal article" date="2020" name="Stud. Mycol.">
        <title>101 Dothideomycetes genomes: a test case for predicting lifestyles and emergence of pathogens.</title>
        <authorList>
            <person name="Haridas S."/>
            <person name="Albert R."/>
            <person name="Binder M."/>
            <person name="Bloem J."/>
            <person name="Labutti K."/>
            <person name="Salamov A."/>
            <person name="Andreopoulos B."/>
            <person name="Baker S."/>
            <person name="Barry K."/>
            <person name="Bills G."/>
            <person name="Bluhm B."/>
            <person name="Cannon C."/>
            <person name="Castanera R."/>
            <person name="Culley D."/>
            <person name="Daum C."/>
            <person name="Ezra D."/>
            <person name="Gonzalez J."/>
            <person name="Henrissat B."/>
            <person name="Kuo A."/>
            <person name="Liang C."/>
            <person name="Lipzen A."/>
            <person name="Lutzoni F."/>
            <person name="Magnuson J."/>
            <person name="Mondo S."/>
            <person name="Nolan M."/>
            <person name="Ohm R."/>
            <person name="Pangilinan J."/>
            <person name="Park H.-J."/>
            <person name="Ramirez L."/>
            <person name="Alfaro M."/>
            <person name="Sun H."/>
            <person name="Tritt A."/>
            <person name="Yoshinaga Y."/>
            <person name="Zwiers L.-H."/>
            <person name="Turgeon B."/>
            <person name="Goodwin S."/>
            <person name="Spatafora J."/>
            <person name="Crous P."/>
            <person name="Grigoriev I."/>
        </authorList>
    </citation>
    <scope>NUCLEOTIDE SEQUENCE</scope>
    <source>
        <strain evidence="2">CBS 110217</strain>
    </source>
</reference>
<sequence length="131" mass="14398">MPSHPARAHEPPATRHLQGSDDPFVNPGDSKALQPEQGMQLIAPMMMIGNDTAEYDLKRRPTRILATLTTESVRQAYDALVLRKGHFDDARDYLPEQASHNELPAPSEINLAQSDVGSAKPIWDLSALCKG</sequence>
<gene>
    <name evidence="2" type="ORF">EK21DRAFT_112695</name>
</gene>
<dbReference type="Proteomes" id="UP000799777">
    <property type="component" value="Unassembled WGS sequence"/>
</dbReference>
<feature type="region of interest" description="Disordered" evidence="1">
    <location>
        <begin position="1"/>
        <end position="32"/>
    </location>
</feature>
<dbReference type="AlphaFoldDB" id="A0A9P4LN84"/>
<evidence type="ECO:0000313" key="2">
    <source>
        <dbReference type="EMBL" id="KAF2029654.1"/>
    </source>
</evidence>
<dbReference type="EMBL" id="ML978198">
    <property type="protein sequence ID" value="KAF2029654.1"/>
    <property type="molecule type" value="Genomic_DNA"/>
</dbReference>
<organism evidence="2 3">
    <name type="scientific">Setomelanomma holmii</name>
    <dbReference type="NCBI Taxonomy" id="210430"/>
    <lineage>
        <taxon>Eukaryota</taxon>
        <taxon>Fungi</taxon>
        <taxon>Dikarya</taxon>
        <taxon>Ascomycota</taxon>
        <taxon>Pezizomycotina</taxon>
        <taxon>Dothideomycetes</taxon>
        <taxon>Pleosporomycetidae</taxon>
        <taxon>Pleosporales</taxon>
        <taxon>Pleosporineae</taxon>
        <taxon>Phaeosphaeriaceae</taxon>
        <taxon>Setomelanomma</taxon>
    </lineage>
</organism>
<comment type="caution">
    <text evidence="2">The sequence shown here is derived from an EMBL/GenBank/DDBJ whole genome shotgun (WGS) entry which is preliminary data.</text>
</comment>
<accession>A0A9P4LN84</accession>